<sequence>MEGEFSFVIFKVYYKIGKDNLMNVGKSNLSEFVSFKLKVFPFR</sequence>
<evidence type="ECO:0000313" key="2">
    <source>
        <dbReference type="Proteomes" id="UP000001343"/>
    </source>
</evidence>
<dbReference type="AlphaFoldDB" id="A0AA87MN03"/>
<gene>
    <name evidence="1" type="ORF">LEP1GSC125_2304</name>
</gene>
<reference evidence="1 2" key="1">
    <citation type="journal article" date="2014" name="Int. J. Syst. Evol. Microbiol.">
        <title>Leptospira mayottensis sp. nov., a pathogenic species of the genus Leptospira isolated from humans.</title>
        <authorList>
            <person name="Bourhy P."/>
            <person name="Collet L."/>
            <person name="Brisse S."/>
            <person name="Picardeau M."/>
        </authorList>
    </citation>
    <scope>NUCLEOTIDE SEQUENCE [LARGE SCALE GENOMIC DNA]</scope>
    <source>
        <strain evidence="1 2">200901122</strain>
    </source>
</reference>
<organism evidence="1 2">
    <name type="scientific">Leptospira mayottensis 200901122</name>
    <dbReference type="NCBI Taxonomy" id="1193010"/>
    <lineage>
        <taxon>Bacteria</taxon>
        <taxon>Pseudomonadati</taxon>
        <taxon>Spirochaetota</taxon>
        <taxon>Spirochaetia</taxon>
        <taxon>Leptospirales</taxon>
        <taxon>Leptospiraceae</taxon>
        <taxon>Leptospira</taxon>
    </lineage>
</organism>
<accession>A0AA87MN03</accession>
<dbReference type="EMBL" id="AKWM02000037">
    <property type="protein sequence ID" value="EKS00414.1"/>
    <property type="molecule type" value="Genomic_DNA"/>
</dbReference>
<protein>
    <submittedName>
        <fullName evidence="1">Uncharacterized protein</fullName>
    </submittedName>
</protein>
<evidence type="ECO:0000313" key="1">
    <source>
        <dbReference type="EMBL" id="EKS00414.1"/>
    </source>
</evidence>
<name>A0AA87MN03_9LEPT</name>
<dbReference type="Proteomes" id="UP000001343">
    <property type="component" value="Unassembled WGS sequence"/>
</dbReference>
<proteinExistence type="predicted"/>
<comment type="caution">
    <text evidence="1">The sequence shown here is derived from an EMBL/GenBank/DDBJ whole genome shotgun (WGS) entry which is preliminary data.</text>
</comment>